<evidence type="ECO:0000313" key="1">
    <source>
        <dbReference type="EMBL" id="ALO27005.1"/>
    </source>
</evidence>
<dbReference type="EMBL" id="CP012029">
    <property type="protein sequence ID" value="ALO27005.1"/>
    <property type="molecule type" value="Genomic_DNA"/>
</dbReference>
<organism evidence="1">
    <name type="scientific">Leptospira borgpetersenii serovar Ballum</name>
    <dbReference type="NCBI Taxonomy" id="280505"/>
    <lineage>
        <taxon>Bacteria</taxon>
        <taxon>Pseudomonadati</taxon>
        <taxon>Spirochaetota</taxon>
        <taxon>Spirochaetia</taxon>
        <taxon>Leptospirales</taxon>
        <taxon>Leptospiraceae</taxon>
        <taxon>Leptospira</taxon>
    </lineage>
</organism>
<evidence type="ECO:0000313" key="2">
    <source>
        <dbReference type="Proteomes" id="UP000058857"/>
    </source>
</evidence>
<proteinExistence type="predicted"/>
<dbReference type="AlphaFoldDB" id="A0A0S2IU36"/>
<dbReference type="Proteomes" id="UP000058857">
    <property type="component" value="Chromosome 1"/>
</dbReference>
<sequence>MISQKRAEISFFLRFRNESGIKVKFLERQASPKIHCGCRFYLFSNSIGN</sequence>
<name>A0A0S2IU36_LEPBO</name>
<dbReference type="PATRIC" id="fig|280505.15.peg.2715"/>
<protein>
    <submittedName>
        <fullName evidence="1">Uncharacterized protein</fullName>
    </submittedName>
</protein>
<gene>
    <name evidence="1" type="ORF">LBBP_02785</name>
</gene>
<accession>A0A0S2IU36</accession>
<reference evidence="1 2" key="1">
    <citation type="journal article" date="2015" name="PLoS Negl. Trop. Dis.">
        <title>Distribution of Plasmids in Distinct Leptospira Pathogenic Species.</title>
        <authorList>
            <person name="Wang Y."/>
            <person name="Zhuang X."/>
            <person name="Zhong Y."/>
            <person name="Zhang C."/>
            <person name="Zhang Y."/>
            <person name="Zeng L."/>
            <person name="Zhu Y."/>
            <person name="He P."/>
            <person name="Dong K."/>
            <person name="Pal U."/>
            <person name="Guo X."/>
            <person name="Qin J."/>
        </authorList>
    </citation>
    <scope>NUCLEOTIDE SEQUENCE [LARGE SCALE GENOMIC DNA]</scope>
    <source>
        <strain evidence="1 2">56604</strain>
    </source>
</reference>